<dbReference type="EMBL" id="FNGP01000001">
    <property type="protein sequence ID" value="SDL15789.1"/>
    <property type="molecule type" value="Genomic_DNA"/>
</dbReference>
<dbReference type="RefSeq" id="WP_093248631.1">
    <property type="nucleotide sequence ID" value="NZ_FNGP01000001.1"/>
</dbReference>
<sequence length="110" mass="12214">MSSQPRPWWSTWWAVIAWFVLAALAVFPAVLGWGLYALYPIENQAGTDMTVDPGPDPWLRWLAAFGALATMTLPLFVARWARKAWLGFLLLGAIISVVVLAVGLWLFGIL</sequence>
<name>A0A1G9HS92_9ACTN</name>
<feature type="transmembrane region" description="Helical" evidence="1">
    <location>
        <begin position="85"/>
        <end position="107"/>
    </location>
</feature>
<keyword evidence="1" id="KW-0472">Membrane</keyword>
<organism evidence="2 3">
    <name type="scientific">Tessaracoccus oleiagri</name>
    <dbReference type="NCBI Taxonomy" id="686624"/>
    <lineage>
        <taxon>Bacteria</taxon>
        <taxon>Bacillati</taxon>
        <taxon>Actinomycetota</taxon>
        <taxon>Actinomycetes</taxon>
        <taxon>Propionibacteriales</taxon>
        <taxon>Propionibacteriaceae</taxon>
        <taxon>Tessaracoccus</taxon>
    </lineage>
</organism>
<evidence type="ECO:0000313" key="2">
    <source>
        <dbReference type="EMBL" id="SDL15789.1"/>
    </source>
</evidence>
<protein>
    <submittedName>
        <fullName evidence="2">Uncharacterized protein</fullName>
    </submittedName>
</protein>
<reference evidence="2 3" key="1">
    <citation type="submission" date="2016-10" db="EMBL/GenBank/DDBJ databases">
        <authorList>
            <person name="de Groot N.N."/>
        </authorList>
    </citation>
    <scope>NUCLEOTIDE SEQUENCE [LARGE SCALE GENOMIC DNA]</scope>
    <source>
        <strain evidence="2 3">CGMCC 1.9159</strain>
    </source>
</reference>
<keyword evidence="3" id="KW-1185">Reference proteome</keyword>
<proteinExistence type="predicted"/>
<dbReference type="STRING" id="686624.SAMN04488242_0493"/>
<evidence type="ECO:0000256" key="1">
    <source>
        <dbReference type="SAM" id="Phobius"/>
    </source>
</evidence>
<gene>
    <name evidence="2" type="ORF">SAMN04488242_0493</name>
</gene>
<keyword evidence="1" id="KW-1133">Transmembrane helix</keyword>
<accession>A0A1G9HS92</accession>
<feature type="transmembrane region" description="Helical" evidence="1">
    <location>
        <begin position="58"/>
        <end position="78"/>
    </location>
</feature>
<evidence type="ECO:0000313" key="3">
    <source>
        <dbReference type="Proteomes" id="UP000199475"/>
    </source>
</evidence>
<dbReference type="Proteomes" id="UP000199475">
    <property type="component" value="Unassembled WGS sequence"/>
</dbReference>
<keyword evidence="1" id="KW-0812">Transmembrane</keyword>
<dbReference type="OrthoDB" id="9995898at2"/>
<feature type="transmembrane region" description="Helical" evidence="1">
    <location>
        <begin position="12"/>
        <end position="38"/>
    </location>
</feature>
<dbReference type="AlphaFoldDB" id="A0A1G9HS92"/>